<proteinExistence type="predicted"/>
<dbReference type="PANTHER" id="PTHR43309">
    <property type="entry name" value="5-OXOPROLINASE SUBUNIT C"/>
    <property type="match status" value="1"/>
</dbReference>
<dbReference type="InterPro" id="IPR003833">
    <property type="entry name" value="CT_C_D"/>
</dbReference>
<dbReference type="SUPFAM" id="SSF160467">
    <property type="entry name" value="PH0987 N-terminal domain-like"/>
    <property type="match status" value="1"/>
</dbReference>
<dbReference type="Gene3D" id="2.40.100.10">
    <property type="entry name" value="Cyclophilin-like"/>
    <property type="match status" value="2"/>
</dbReference>
<keyword evidence="3" id="KW-0067">ATP-binding</keyword>
<feature type="domain" description="Carboxyltransferase" evidence="4">
    <location>
        <begin position="344"/>
        <end position="579"/>
    </location>
</feature>
<organism evidence="6 7">
    <name type="scientific">Rhodococcus triatomae</name>
    <dbReference type="NCBI Taxonomy" id="300028"/>
    <lineage>
        <taxon>Bacteria</taxon>
        <taxon>Bacillati</taxon>
        <taxon>Actinomycetota</taxon>
        <taxon>Actinomycetes</taxon>
        <taxon>Mycobacteriales</taxon>
        <taxon>Nocardiaceae</taxon>
        <taxon>Rhodococcus</taxon>
    </lineage>
</organism>
<protein>
    <submittedName>
        <fullName evidence="6">Allophanate hydrolase/urea carboxylase</fullName>
    </submittedName>
</protein>
<dbReference type="InterPro" id="IPR003778">
    <property type="entry name" value="CT_A_B"/>
</dbReference>
<dbReference type="SMART" id="SM00796">
    <property type="entry name" value="AHS1"/>
    <property type="match status" value="1"/>
</dbReference>
<keyword evidence="2 6" id="KW-0378">Hydrolase</keyword>
<reference evidence="6 7" key="1">
    <citation type="submission" date="2016-10" db="EMBL/GenBank/DDBJ databases">
        <authorList>
            <person name="de Groot N.N."/>
        </authorList>
    </citation>
    <scope>NUCLEOTIDE SEQUENCE [LARGE SCALE GENOMIC DNA]</scope>
    <source>
        <strain evidence="6 7">DSM 44892</strain>
    </source>
</reference>
<dbReference type="NCBIfam" id="TIGR00724">
    <property type="entry name" value="urea_amlyse_rel"/>
    <property type="match status" value="1"/>
</dbReference>
<dbReference type="Pfam" id="PF02682">
    <property type="entry name" value="CT_C_D"/>
    <property type="match status" value="1"/>
</dbReference>
<dbReference type="OrthoDB" id="9760256at2"/>
<keyword evidence="7" id="KW-1185">Reference proteome</keyword>
<dbReference type="EMBL" id="FNDN01000007">
    <property type="protein sequence ID" value="SDI43353.1"/>
    <property type="molecule type" value="Genomic_DNA"/>
</dbReference>
<evidence type="ECO:0000256" key="3">
    <source>
        <dbReference type="ARBA" id="ARBA00022840"/>
    </source>
</evidence>
<dbReference type="RefSeq" id="WP_072738147.1">
    <property type="nucleotide sequence ID" value="NZ_CP048813.1"/>
</dbReference>
<dbReference type="AlphaFoldDB" id="A0A1G8KIU0"/>
<feature type="domain" description="Carboxyltransferase" evidence="5">
    <location>
        <begin position="27"/>
        <end position="316"/>
    </location>
</feature>
<evidence type="ECO:0000259" key="5">
    <source>
        <dbReference type="SMART" id="SM00797"/>
    </source>
</evidence>
<dbReference type="PANTHER" id="PTHR43309:SF3">
    <property type="entry name" value="5-OXOPROLINASE SUBUNIT C"/>
    <property type="match status" value="1"/>
</dbReference>
<accession>A0A1G8KIU0</accession>
<evidence type="ECO:0000256" key="1">
    <source>
        <dbReference type="ARBA" id="ARBA00022741"/>
    </source>
</evidence>
<dbReference type="InterPro" id="IPR029000">
    <property type="entry name" value="Cyclophilin-like_dom_sf"/>
</dbReference>
<dbReference type="Gene3D" id="3.30.1360.40">
    <property type="match status" value="1"/>
</dbReference>
<dbReference type="GO" id="GO:0005524">
    <property type="term" value="F:ATP binding"/>
    <property type="evidence" value="ECO:0007669"/>
    <property type="project" value="UniProtKB-KW"/>
</dbReference>
<evidence type="ECO:0000259" key="4">
    <source>
        <dbReference type="SMART" id="SM00796"/>
    </source>
</evidence>
<evidence type="ECO:0000313" key="7">
    <source>
        <dbReference type="Proteomes" id="UP000183263"/>
    </source>
</evidence>
<keyword evidence="1" id="KW-0547">Nucleotide-binding</keyword>
<dbReference type="Proteomes" id="UP000183263">
    <property type="component" value="Unassembled WGS sequence"/>
</dbReference>
<gene>
    <name evidence="6" type="ORF">SAMN05444695_107158</name>
</gene>
<dbReference type="SUPFAM" id="SSF50891">
    <property type="entry name" value="Cyclophilin-like"/>
    <property type="match status" value="2"/>
</dbReference>
<sequence>MTAKMTLLRPGMLATVQDHPGRVGYWQVGVPPSGPMDDLSFRLGNVAVGNPEGAAGIEAVMAGPAVQFDQDTVVCVSGAPVPVTVVGVPRAQWQPIRVPAGAVLDIGTVSGPGLRMYLSVRGAVSVDEFLGSAATFTLGRFGGHEGRALRVGDILTIGDEPEAPTRPLPSEHLPALGTHWELAVTEGPHGAPEFFTRGDIDTLYATDYEVHFNSDRTGVRLIGPRPDWARPDGGEAGLHPSNIHDNAYSVGALDFTGDTPILLGPDGPSLGGFVCPVTVVAADRWKLGQLAPGNTVRFVPVQVQAAASPRVFGAARRAGTGRVHRGGGDGDDGVIARRDGEVAVTYRRSGDDNVLVEYGDMTLDLALRARAHALHQRLERERPAGLLDLTPGIRSLQVRVDPDVLPISTLMGLLGEAEEQLPAVDELVVPSRTVRLPLSWDDPSTREAIQRYMHGVRADAPWCPWNIEFIRRMNGLDSVADVFDTVFGAEYLVLGLGDVYLGAPVATPLDPRHRLVTTKYNPARTWTPENAVGIGGAYLCIYGMEGPGGYQFVGRTTQVWNHRHPQASGMFEEGTPWLLRFFDRISWYPVEPEELRDLRADIAAGRGGGVDITEGTFTLAEHRRFLAENAASIGEFRGRQSSAFAAERQRWADAGEFAAG</sequence>
<evidence type="ECO:0000256" key="2">
    <source>
        <dbReference type="ARBA" id="ARBA00022801"/>
    </source>
</evidence>
<dbReference type="GO" id="GO:0016787">
    <property type="term" value="F:hydrolase activity"/>
    <property type="evidence" value="ECO:0007669"/>
    <property type="project" value="UniProtKB-KW"/>
</dbReference>
<name>A0A1G8KIU0_9NOCA</name>
<evidence type="ECO:0000313" key="6">
    <source>
        <dbReference type="EMBL" id="SDI43353.1"/>
    </source>
</evidence>
<dbReference type="InterPro" id="IPR052708">
    <property type="entry name" value="PxpC"/>
</dbReference>
<dbReference type="Pfam" id="PF02626">
    <property type="entry name" value="CT_A_B"/>
    <property type="match status" value="1"/>
</dbReference>
<dbReference type="SMART" id="SM00797">
    <property type="entry name" value="AHS2"/>
    <property type="match status" value="1"/>
</dbReference>